<evidence type="ECO:0000313" key="1">
    <source>
        <dbReference type="EMBL" id="GMH91884.1"/>
    </source>
</evidence>
<comment type="caution">
    <text evidence="1">The sequence shown here is derived from an EMBL/GenBank/DDBJ whole genome shotgun (WGS) entry which is preliminary data.</text>
</comment>
<proteinExistence type="predicted"/>
<sequence>MAEMASIDSMDSDDFAAFLNRVPPTGRRDDRSLALSSHIQQRTPKVYSLEELGGVEIAKRIENRRGSMHGSLNPDQALVNIENLQIAVIEMLAWAGADKDNSEELSEQFDSVVANSTDVVEAVSAWFDKSVPINGMA</sequence>
<name>A0A9W7BR12_9STRA</name>
<dbReference type="AlphaFoldDB" id="A0A9W7BR12"/>
<gene>
    <name evidence="1" type="ORF">TL16_g12183</name>
</gene>
<evidence type="ECO:0000313" key="2">
    <source>
        <dbReference type="Proteomes" id="UP001162640"/>
    </source>
</evidence>
<dbReference type="Proteomes" id="UP001162640">
    <property type="component" value="Unassembled WGS sequence"/>
</dbReference>
<organism evidence="1 2">
    <name type="scientific">Triparma laevis f. inornata</name>
    <dbReference type="NCBI Taxonomy" id="1714386"/>
    <lineage>
        <taxon>Eukaryota</taxon>
        <taxon>Sar</taxon>
        <taxon>Stramenopiles</taxon>
        <taxon>Ochrophyta</taxon>
        <taxon>Bolidophyceae</taxon>
        <taxon>Parmales</taxon>
        <taxon>Triparmaceae</taxon>
        <taxon>Triparma</taxon>
    </lineage>
</organism>
<accession>A0A9W7BR12</accession>
<reference evidence="2" key="1">
    <citation type="journal article" date="2023" name="Commun. Biol.">
        <title>Genome analysis of Parmales, the sister group of diatoms, reveals the evolutionary specialization of diatoms from phago-mixotrophs to photoautotrophs.</title>
        <authorList>
            <person name="Ban H."/>
            <person name="Sato S."/>
            <person name="Yoshikawa S."/>
            <person name="Yamada K."/>
            <person name="Nakamura Y."/>
            <person name="Ichinomiya M."/>
            <person name="Sato N."/>
            <person name="Blanc-Mathieu R."/>
            <person name="Endo H."/>
            <person name="Kuwata A."/>
            <person name="Ogata H."/>
        </authorList>
    </citation>
    <scope>NUCLEOTIDE SEQUENCE [LARGE SCALE GENOMIC DNA]</scope>
</reference>
<protein>
    <submittedName>
        <fullName evidence="1">Uncharacterized protein</fullName>
    </submittedName>
</protein>
<dbReference type="EMBL" id="BLQM01000481">
    <property type="protein sequence ID" value="GMH91884.1"/>
    <property type="molecule type" value="Genomic_DNA"/>
</dbReference>